<dbReference type="NCBIfam" id="TIGR01484">
    <property type="entry name" value="HAD-SF-IIB"/>
    <property type="match status" value="1"/>
</dbReference>
<name>C5J6P4_MESCH</name>
<dbReference type="GO" id="GO:0000287">
    <property type="term" value="F:magnesium ion binding"/>
    <property type="evidence" value="ECO:0007669"/>
    <property type="project" value="TreeGrafter"/>
</dbReference>
<sequence length="267" mass="30419">MKKKKIVFSDIDGTLYCKDFKLDKETIDYIRKIQKDDVIVILNTGNSLASRIRKIAVDLDLRYVITSNGGLFSDLKEDKHTIISGVFDYQSQQFLLDLAKKYDLQCNFWNSKNFFSFNPKAEYQNSYNYPLLDTNEVIFTDSVQENIIKMELFGEEKLDLIYQLIKDNPKLKAVRVKGVNIEISPPGGSKGVALAHVCKHFAIDVDKVMTVGDSENDIEMLEATPYSYAMANAKPLIKKIAKLHTSACNQQGVIMAIKDFLYRSKND</sequence>
<protein>
    <submittedName>
        <fullName evidence="3">HYPOTHETICAL Putative hydrolase M6_Spy0533</fullName>
    </submittedName>
</protein>
<gene>
    <name evidence="3" type="ordered locus">MCJ_004510</name>
</gene>
<dbReference type="NCBIfam" id="TIGR00099">
    <property type="entry name" value="Cof-subfamily"/>
    <property type="match status" value="1"/>
</dbReference>
<dbReference type="EMBL" id="FM864216">
    <property type="protein sequence ID" value="CAT05154.1"/>
    <property type="molecule type" value="Genomic_DNA"/>
</dbReference>
<reference evidence="4" key="1">
    <citation type="journal article" date="2009" name="BMC Bioinformatics">
        <title>The Mycoplasma conjunctivae genome sequencing, annotation and analysis.</title>
        <authorList>
            <person name="Calderon-Copete S.P."/>
            <person name="Wigger G."/>
            <person name="Wunderlin C."/>
            <person name="Schmidheini T."/>
            <person name="Frey J."/>
            <person name="Quail M.A."/>
            <person name="Falquet L."/>
        </authorList>
    </citation>
    <scope>NUCLEOTIDE SEQUENCE [LARGE SCALE GENOMIC DNA]</scope>
    <source>
        <strain evidence="4">ATCC 25834 / NCTC 10147 / HRC/581</strain>
    </source>
</reference>
<dbReference type="InterPro" id="IPR006379">
    <property type="entry name" value="HAD-SF_hydro_IIB"/>
</dbReference>
<organism evidence="3 4">
    <name type="scientific">Mesomycoplasma conjunctivae (strain ATCC 25834 / NCTC 10147 / HRC/581)</name>
    <name type="common">Mycoplasma conjunctivae</name>
    <dbReference type="NCBI Taxonomy" id="572263"/>
    <lineage>
        <taxon>Bacteria</taxon>
        <taxon>Bacillati</taxon>
        <taxon>Mycoplasmatota</taxon>
        <taxon>Mycoplasmoidales</taxon>
        <taxon>Metamycoplasmataceae</taxon>
        <taxon>Mesomycoplasma</taxon>
    </lineage>
</organism>
<dbReference type="AlphaFoldDB" id="C5J6P4"/>
<dbReference type="SFLD" id="SFLDS00003">
    <property type="entry name" value="Haloacid_Dehalogenase"/>
    <property type="match status" value="1"/>
</dbReference>
<evidence type="ECO:0000313" key="4">
    <source>
        <dbReference type="Proteomes" id="UP000001491"/>
    </source>
</evidence>
<dbReference type="HOGENOM" id="CLU_044146_1_2_14"/>
<dbReference type="PANTHER" id="PTHR10000">
    <property type="entry name" value="PHOSPHOSERINE PHOSPHATASE"/>
    <property type="match status" value="1"/>
</dbReference>
<dbReference type="InterPro" id="IPR000150">
    <property type="entry name" value="Cof"/>
</dbReference>
<dbReference type="Gene3D" id="3.30.1240.10">
    <property type="match status" value="1"/>
</dbReference>
<dbReference type="PANTHER" id="PTHR10000:SF8">
    <property type="entry name" value="HAD SUPERFAMILY HYDROLASE-LIKE, TYPE 3"/>
    <property type="match status" value="1"/>
</dbReference>
<dbReference type="InterPro" id="IPR023214">
    <property type="entry name" value="HAD_sf"/>
</dbReference>
<evidence type="ECO:0000313" key="3">
    <source>
        <dbReference type="EMBL" id="CAT05154.1"/>
    </source>
</evidence>
<comment type="cofactor">
    <cofactor evidence="1">
        <name>Mg(2+)</name>
        <dbReference type="ChEBI" id="CHEBI:18420"/>
    </cofactor>
</comment>
<comment type="similarity">
    <text evidence="2">Belongs to the HAD-like hydrolase superfamily. Cof family.</text>
</comment>
<dbReference type="SUPFAM" id="SSF56784">
    <property type="entry name" value="HAD-like"/>
    <property type="match status" value="1"/>
</dbReference>
<keyword evidence="4" id="KW-1185">Reference proteome</keyword>
<keyword evidence="3" id="KW-0378">Hydrolase</keyword>
<dbReference type="Pfam" id="PF08282">
    <property type="entry name" value="Hydrolase_3"/>
    <property type="match status" value="1"/>
</dbReference>
<dbReference type="Proteomes" id="UP000001491">
    <property type="component" value="Chromosome"/>
</dbReference>
<dbReference type="GO" id="GO:0005829">
    <property type="term" value="C:cytosol"/>
    <property type="evidence" value="ECO:0007669"/>
    <property type="project" value="TreeGrafter"/>
</dbReference>
<evidence type="ECO:0000256" key="2">
    <source>
        <dbReference type="ARBA" id="ARBA00034778"/>
    </source>
</evidence>
<dbReference type="InterPro" id="IPR036412">
    <property type="entry name" value="HAD-like_sf"/>
</dbReference>
<accession>C5J6P4</accession>
<proteinExistence type="inferred from homology"/>
<dbReference type="eggNOG" id="COG0561">
    <property type="taxonomic scope" value="Bacteria"/>
</dbReference>
<dbReference type="GO" id="GO:0016791">
    <property type="term" value="F:phosphatase activity"/>
    <property type="evidence" value="ECO:0007669"/>
    <property type="project" value="UniProtKB-ARBA"/>
</dbReference>
<evidence type="ECO:0000256" key="1">
    <source>
        <dbReference type="ARBA" id="ARBA00001946"/>
    </source>
</evidence>
<dbReference type="SFLD" id="SFLDG01140">
    <property type="entry name" value="C2.B:_Phosphomannomutase_and_P"/>
    <property type="match status" value="1"/>
</dbReference>
<dbReference type="Gene3D" id="3.40.50.1000">
    <property type="entry name" value="HAD superfamily/HAD-like"/>
    <property type="match status" value="1"/>
</dbReference>
<dbReference type="KEGG" id="mco:MCJ_004510"/>